<organism evidence="2 3">
    <name type="scientific">Kibdelosporangium philippinense</name>
    <dbReference type="NCBI Taxonomy" id="211113"/>
    <lineage>
        <taxon>Bacteria</taxon>
        <taxon>Bacillati</taxon>
        <taxon>Actinomycetota</taxon>
        <taxon>Actinomycetes</taxon>
        <taxon>Pseudonocardiales</taxon>
        <taxon>Pseudonocardiaceae</taxon>
        <taxon>Kibdelosporangium</taxon>
    </lineage>
</organism>
<comment type="caution">
    <text evidence="2">The sequence shown here is derived from an EMBL/GenBank/DDBJ whole genome shotgun (WGS) entry which is preliminary data.</text>
</comment>
<proteinExistence type="predicted"/>
<keyword evidence="3" id="KW-1185">Reference proteome</keyword>
<protein>
    <submittedName>
        <fullName evidence="2">Uncharacterized protein</fullName>
    </submittedName>
</protein>
<evidence type="ECO:0000313" key="2">
    <source>
        <dbReference type="EMBL" id="MCE7010231.1"/>
    </source>
</evidence>
<dbReference type="Pfam" id="PF03752">
    <property type="entry name" value="ALF"/>
    <property type="match status" value="1"/>
</dbReference>
<reference evidence="2 3" key="1">
    <citation type="submission" date="2021-12" db="EMBL/GenBank/DDBJ databases">
        <title>Genome sequence of Kibdelosporangium philippinense ATCC 49844.</title>
        <authorList>
            <person name="Fedorov E.A."/>
            <person name="Omeragic M."/>
            <person name="Shalygina K.F."/>
            <person name="Maclea K.S."/>
        </authorList>
    </citation>
    <scope>NUCLEOTIDE SEQUENCE [LARGE SCALE GENOMIC DNA]</scope>
    <source>
        <strain evidence="2 3">ATCC 49844</strain>
    </source>
</reference>
<feature type="signal peptide" evidence="1">
    <location>
        <begin position="1"/>
        <end position="20"/>
    </location>
</feature>
<keyword evidence="1" id="KW-0732">Signal</keyword>
<evidence type="ECO:0000256" key="1">
    <source>
        <dbReference type="SAM" id="SignalP"/>
    </source>
</evidence>
<sequence>MLNAALVAVLSIGIGTTVTATNGLAEGGLSGFSAVEDSPLYPIVRQNAVYHPEAFVRVAAWHAIWSDEWETALPEYIATGYNEARQRASQNHARNRDFIQRVVNTYSPRYSPKVHSEAQRALRGTDADRDQFVRTGFAAAKAMDEAAREADEERKQQILQADRDFVSSLAVKDPGEHVRLAAQHAMRAGGMDVDLRAFYASEWMAAAAVDLDVFRLRSQEAGIRYHAVIPRLIADAQDAEREALAASGAAAEQARAVAARAWATTKEKAEAARQTWEDEAAACAEQARYWRTIIERAKANIGPEWAAIATTADKNRGSWATEGNFADGQSTHFGEVQQQAQDGYDRMTNPV</sequence>
<dbReference type="RefSeq" id="WP_233731761.1">
    <property type="nucleotide sequence ID" value="NZ_JAJVCN010000004.1"/>
</dbReference>
<accession>A0ABS8ZR62</accession>
<feature type="chain" id="PRO_5045207567" evidence="1">
    <location>
        <begin position="21"/>
        <end position="351"/>
    </location>
</feature>
<name>A0ABS8ZR62_9PSEU</name>
<evidence type="ECO:0000313" key="3">
    <source>
        <dbReference type="Proteomes" id="UP001521150"/>
    </source>
</evidence>
<dbReference type="EMBL" id="JAJVCN010000004">
    <property type="protein sequence ID" value="MCE7010231.1"/>
    <property type="molecule type" value="Genomic_DNA"/>
</dbReference>
<gene>
    <name evidence="2" type="ORF">LWC34_46625</name>
</gene>
<dbReference type="Proteomes" id="UP001521150">
    <property type="component" value="Unassembled WGS sequence"/>
</dbReference>
<dbReference type="InterPro" id="IPR005506">
    <property type="entry name" value="DUF312_ALF"/>
</dbReference>